<evidence type="ECO:0000259" key="2">
    <source>
        <dbReference type="Pfam" id="PF24625"/>
    </source>
</evidence>
<feature type="compositionally biased region" description="Basic and acidic residues" evidence="1">
    <location>
        <begin position="410"/>
        <end position="422"/>
    </location>
</feature>
<feature type="compositionally biased region" description="Basic and acidic residues" evidence="1">
    <location>
        <begin position="113"/>
        <end position="125"/>
    </location>
</feature>
<name>A0A8H4IRK1_9PEZI</name>
<keyword evidence="4" id="KW-1185">Reference proteome</keyword>
<dbReference type="Pfam" id="PF24625">
    <property type="entry name" value="DUF7626"/>
    <property type="match status" value="1"/>
</dbReference>
<feature type="compositionally biased region" description="Basic and acidic residues" evidence="1">
    <location>
        <begin position="393"/>
        <end position="402"/>
    </location>
</feature>
<dbReference type="OrthoDB" id="5321209at2759"/>
<comment type="caution">
    <text evidence="3">The sequence shown here is derived from an EMBL/GenBank/DDBJ whole genome shotgun (WGS) entry which is preliminary data.</text>
</comment>
<protein>
    <recommendedName>
        <fullName evidence="2">DUF7626 domain-containing protein</fullName>
    </recommendedName>
</protein>
<feature type="compositionally biased region" description="Acidic residues" evidence="1">
    <location>
        <begin position="157"/>
        <end position="171"/>
    </location>
</feature>
<feature type="region of interest" description="Disordered" evidence="1">
    <location>
        <begin position="1"/>
        <end position="192"/>
    </location>
</feature>
<sequence length="454" mass="50467">MPQAFASADKTLATISSSNHLVTSSTKDKKDLSSLQGDDMDPEFEYGDDVPVLLGFDMEDHYAPANPENHYNRPTQPESSDSVEADTMMNSRDNMDIDTTTAPVVNSSQASGLHKDTNAAKKDSQGKTQTMKPNAPSPVDSDDESDDLSDRPPSIESDSDSGSDDGLDAYELESPTSTKKLPPRKPSTSLPVKRDAATAFAKHGRPHSTTLDATDTLIFDLKSAGHSDKTVSAELRARSLTIYEPKTISTCYRRIREARMAETDGLLARGRRQWTDEEDQALMGAYVEVLQRQDEEIRKMRKRLYKTTAFLVAERCQGQSFFSAQACERRYRDLMAGKAVTEKDMEDPEVRKTVAGRRLQMGWELEVGRLMREEWAWEDGLVEELVALERERREGMRKERGGTVRTMNRLRAEQAKTEEKSTGCKRGGGVKKSRGGRSRGRPRGKGKGGSRAAA</sequence>
<feature type="domain" description="DUF7626" evidence="2">
    <location>
        <begin position="211"/>
        <end position="264"/>
    </location>
</feature>
<feature type="compositionally biased region" description="Acidic residues" evidence="1">
    <location>
        <begin position="38"/>
        <end position="48"/>
    </location>
</feature>
<dbReference type="AlphaFoldDB" id="A0A8H4IRK1"/>
<dbReference type="Proteomes" id="UP000572817">
    <property type="component" value="Unassembled WGS sequence"/>
</dbReference>
<organism evidence="3 4">
    <name type="scientific">Botryosphaeria dothidea</name>
    <dbReference type="NCBI Taxonomy" id="55169"/>
    <lineage>
        <taxon>Eukaryota</taxon>
        <taxon>Fungi</taxon>
        <taxon>Dikarya</taxon>
        <taxon>Ascomycota</taxon>
        <taxon>Pezizomycotina</taxon>
        <taxon>Dothideomycetes</taxon>
        <taxon>Dothideomycetes incertae sedis</taxon>
        <taxon>Botryosphaeriales</taxon>
        <taxon>Botryosphaeriaceae</taxon>
        <taxon>Botryosphaeria</taxon>
    </lineage>
</organism>
<accession>A0A8H4IRK1</accession>
<evidence type="ECO:0000313" key="3">
    <source>
        <dbReference type="EMBL" id="KAF4306186.1"/>
    </source>
</evidence>
<dbReference type="InterPro" id="IPR056043">
    <property type="entry name" value="DUF7626"/>
</dbReference>
<feature type="compositionally biased region" description="Polar residues" evidence="1">
    <location>
        <begin position="13"/>
        <end position="22"/>
    </location>
</feature>
<dbReference type="EMBL" id="WWBZ02000033">
    <property type="protein sequence ID" value="KAF4306186.1"/>
    <property type="molecule type" value="Genomic_DNA"/>
</dbReference>
<feature type="compositionally biased region" description="Basic residues" evidence="1">
    <location>
        <begin position="428"/>
        <end position="448"/>
    </location>
</feature>
<evidence type="ECO:0000256" key="1">
    <source>
        <dbReference type="SAM" id="MobiDB-lite"/>
    </source>
</evidence>
<feature type="region of interest" description="Disordered" evidence="1">
    <location>
        <begin position="393"/>
        <end position="454"/>
    </location>
</feature>
<proteinExistence type="predicted"/>
<reference evidence="3" key="1">
    <citation type="submission" date="2020-04" db="EMBL/GenBank/DDBJ databases">
        <title>Genome Assembly and Annotation of Botryosphaeria dothidea sdau 11-99, a Latent Pathogen of Apple Fruit Ring Rot in China.</title>
        <authorList>
            <person name="Yu C."/>
            <person name="Diao Y."/>
            <person name="Lu Q."/>
            <person name="Zhao J."/>
            <person name="Cui S."/>
            <person name="Peng C."/>
            <person name="He B."/>
            <person name="Liu H."/>
        </authorList>
    </citation>
    <scope>NUCLEOTIDE SEQUENCE [LARGE SCALE GENOMIC DNA]</scope>
    <source>
        <strain evidence="3">Sdau11-99</strain>
    </source>
</reference>
<feature type="compositionally biased region" description="Polar residues" evidence="1">
    <location>
        <begin position="72"/>
        <end position="111"/>
    </location>
</feature>
<gene>
    <name evidence="3" type="ORF">GTA08_BOTSDO05860</name>
</gene>
<evidence type="ECO:0000313" key="4">
    <source>
        <dbReference type="Proteomes" id="UP000572817"/>
    </source>
</evidence>